<sequence>MSVTPSPIPPDLDEAGHGLRQVLLRLNRYAQNQVQRLDPAARYAAGTMDHVKDLEALLTAVEQYEQAVLASLPPAPVDLRRLTPAQLLAHREADPVYRLGYVRGHQAGVAQAKRSLTPALAAYAQHATLPAPTVAPPAAHTDLVQHVRGLLAQMAQRYGKGPLSQHYSTAQLYGTH</sequence>
<evidence type="ECO:0000313" key="2">
    <source>
        <dbReference type="Proteomes" id="UP001597197"/>
    </source>
</evidence>
<name>A0ABW4QWQ5_9BACT</name>
<proteinExistence type="predicted"/>
<evidence type="ECO:0000313" key="1">
    <source>
        <dbReference type="EMBL" id="MFD1873882.1"/>
    </source>
</evidence>
<keyword evidence="2" id="KW-1185">Reference proteome</keyword>
<dbReference type="EMBL" id="JBHUFD010000005">
    <property type="protein sequence ID" value="MFD1873882.1"/>
    <property type="molecule type" value="Genomic_DNA"/>
</dbReference>
<accession>A0ABW4QWQ5</accession>
<gene>
    <name evidence="1" type="ORF">ACFSDX_15660</name>
</gene>
<dbReference type="Proteomes" id="UP001597197">
    <property type="component" value="Unassembled WGS sequence"/>
</dbReference>
<protein>
    <recommendedName>
        <fullName evidence="3">DinB family protein</fullName>
    </recommendedName>
</protein>
<evidence type="ECO:0008006" key="3">
    <source>
        <dbReference type="Google" id="ProtNLM"/>
    </source>
</evidence>
<reference evidence="2" key="1">
    <citation type="journal article" date="2019" name="Int. J. Syst. Evol. Microbiol.">
        <title>The Global Catalogue of Microorganisms (GCM) 10K type strain sequencing project: providing services to taxonomists for standard genome sequencing and annotation.</title>
        <authorList>
            <consortium name="The Broad Institute Genomics Platform"/>
            <consortium name="The Broad Institute Genome Sequencing Center for Infectious Disease"/>
            <person name="Wu L."/>
            <person name="Ma J."/>
        </authorList>
    </citation>
    <scope>NUCLEOTIDE SEQUENCE [LARGE SCALE GENOMIC DNA]</scope>
    <source>
        <strain evidence="2">CGMCC 1.15795</strain>
    </source>
</reference>
<dbReference type="RefSeq" id="WP_382315163.1">
    <property type="nucleotide sequence ID" value="NZ_JBHUFD010000005.1"/>
</dbReference>
<organism evidence="1 2">
    <name type="scientific">Hymenobacter bucti</name>
    <dbReference type="NCBI Taxonomy" id="1844114"/>
    <lineage>
        <taxon>Bacteria</taxon>
        <taxon>Pseudomonadati</taxon>
        <taxon>Bacteroidota</taxon>
        <taxon>Cytophagia</taxon>
        <taxon>Cytophagales</taxon>
        <taxon>Hymenobacteraceae</taxon>
        <taxon>Hymenobacter</taxon>
    </lineage>
</organism>
<comment type="caution">
    <text evidence="1">The sequence shown here is derived from an EMBL/GenBank/DDBJ whole genome shotgun (WGS) entry which is preliminary data.</text>
</comment>